<evidence type="ECO:0000259" key="4">
    <source>
        <dbReference type="PROSITE" id="PS51465"/>
    </source>
</evidence>
<feature type="domain" description="Kazal-like" evidence="4">
    <location>
        <begin position="520"/>
        <end position="573"/>
    </location>
</feature>
<dbReference type="SUPFAM" id="SSF100895">
    <property type="entry name" value="Kazal-type serine protease inhibitors"/>
    <property type="match status" value="10"/>
</dbReference>
<reference evidence="5 6" key="1">
    <citation type="submission" date="2018-08" db="EMBL/GenBank/DDBJ databases">
        <authorList>
            <person name="Laetsch R D."/>
            <person name="Stevens L."/>
            <person name="Kumar S."/>
            <person name="Blaxter L. M."/>
        </authorList>
    </citation>
    <scope>NUCLEOTIDE SEQUENCE [LARGE SCALE GENOMIC DNA]</scope>
</reference>
<keyword evidence="6" id="KW-1185">Reference proteome</keyword>
<evidence type="ECO:0000256" key="2">
    <source>
        <dbReference type="ARBA" id="ARBA00022900"/>
    </source>
</evidence>
<dbReference type="InterPro" id="IPR002350">
    <property type="entry name" value="Kazal_dom"/>
</dbReference>
<dbReference type="OrthoDB" id="126772at2759"/>
<evidence type="ECO:0000313" key="6">
    <source>
        <dbReference type="Proteomes" id="UP000276991"/>
    </source>
</evidence>
<dbReference type="AlphaFoldDB" id="A0A498SEW5"/>
<evidence type="ECO:0000256" key="3">
    <source>
        <dbReference type="ARBA" id="ARBA00023157"/>
    </source>
</evidence>
<accession>A0A498SEW5</accession>
<name>A0A498SEW5_ACAVI</name>
<dbReference type="Pfam" id="PF07648">
    <property type="entry name" value="Kazal_2"/>
    <property type="match status" value="8"/>
</dbReference>
<dbReference type="PANTHER" id="PTHR10913:SF45">
    <property type="entry name" value="FOLLISTATIN, ISOFORM A-RELATED"/>
    <property type="match status" value="1"/>
</dbReference>
<dbReference type="CDD" id="cd00104">
    <property type="entry name" value="KAZAL_FS"/>
    <property type="match status" value="3"/>
</dbReference>
<keyword evidence="2" id="KW-0722">Serine protease inhibitor</keyword>
<organism evidence="5 6">
    <name type="scientific">Acanthocheilonema viteae</name>
    <name type="common">Filarial nematode worm</name>
    <name type="synonym">Dipetalonema viteae</name>
    <dbReference type="NCBI Taxonomy" id="6277"/>
    <lineage>
        <taxon>Eukaryota</taxon>
        <taxon>Metazoa</taxon>
        <taxon>Ecdysozoa</taxon>
        <taxon>Nematoda</taxon>
        <taxon>Chromadorea</taxon>
        <taxon>Rhabditida</taxon>
        <taxon>Spirurina</taxon>
        <taxon>Spiruromorpha</taxon>
        <taxon>Filarioidea</taxon>
        <taxon>Onchocercidae</taxon>
        <taxon>Acanthocheilonema</taxon>
    </lineage>
</organism>
<dbReference type="SMART" id="SM00280">
    <property type="entry name" value="KAZAL"/>
    <property type="match status" value="11"/>
</dbReference>
<dbReference type="Proteomes" id="UP000276991">
    <property type="component" value="Unassembled WGS sequence"/>
</dbReference>
<keyword evidence="1" id="KW-0646">Protease inhibitor</keyword>
<dbReference type="PANTHER" id="PTHR10913">
    <property type="entry name" value="FOLLISTATIN-RELATED"/>
    <property type="match status" value="1"/>
</dbReference>
<dbReference type="InterPro" id="IPR036058">
    <property type="entry name" value="Kazal_dom_sf"/>
</dbReference>
<proteinExistence type="predicted"/>
<dbReference type="GO" id="GO:0005576">
    <property type="term" value="C:extracellular region"/>
    <property type="evidence" value="ECO:0007669"/>
    <property type="project" value="TreeGrafter"/>
</dbReference>
<feature type="domain" description="Kazal-like" evidence="4">
    <location>
        <begin position="450"/>
        <end position="519"/>
    </location>
</feature>
<evidence type="ECO:0000313" key="5">
    <source>
        <dbReference type="EMBL" id="VBB30799.1"/>
    </source>
</evidence>
<dbReference type="Gene3D" id="3.30.60.30">
    <property type="match status" value="6"/>
</dbReference>
<gene>
    <name evidence="5" type="ORF">NAV_LOCUS5590</name>
</gene>
<dbReference type="Pfam" id="PF00050">
    <property type="entry name" value="Kazal_1"/>
    <property type="match status" value="2"/>
</dbReference>
<feature type="domain" description="Kazal-like" evidence="4">
    <location>
        <begin position="356"/>
        <end position="407"/>
    </location>
</feature>
<protein>
    <recommendedName>
        <fullName evidence="4">Kazal-like domain-containing protein</fullName>
    </recommendedName>
</protein>
<dbReference type="STRING" id="6277.A0A498SEW5"/>
<keyword evidence="3" id="KW-1015">Disulfide bond</keyword>
<dbReference type="EMBL" id="UPTC01000998">
    <property type="protein sequence ID" value="VBB30799.1"/>
    <property type="molecule type" value="Genomic_DNA"/>
</dbReference>
<feature type="domain" description="Kazal-like" evidence="4">
    <location>
        <begin position="1"/>
        <end position="54"/>
    </location>
</feature>
<feature type="domain" description="Kazal-like" evidence="4">
    <location>
        <begin position="171"/>
        <end position="224"/>
    </location>
</feature>
<sequence length="702" mass="80049">MGICKNGPKSMIPVCDNMNQTHRSPCSLALFNCKRMSLHDSHSRILVHVGPCNINSPVFTFEEEDEANASFLYALTACNQSSITISVDEQSERPIIDKQIACAKLGSCNGTRQAVCDSNGHWHRNQCAFLRAQCIAMQSGQRLSLADEKWCSTNSEKKEVKKGQNSKSHSQRASRRCYRQCAENLAYQPICATTFVTYPNRCLFLNAKCRDKNLGQLYYGECRDCMASNCNETVGETESDSNFVCDQAGRTKKKCEFEMLRCIYERKFGYNITAAYMGRCCPTEDTCEQPFDEKGQLKLQKAVCDSRNITHSSRCHFEVHKCREEKITHRSITLLNEDGGCSATFIPNDKKLLEDVNETMKCNDGIECDTNYEPICGTDGITYVNRCRLIRARCLNKTLLMAYNGECCTNRCEQHWAPVCDNQNITHLNLCMFSIQNCTAVRRDGQSLSIVRYTACPDDACRMQCKRNDYQPVCASNGITYQNECELNGAICGLNKERNRWDSMRSEEAKLELDYRGECCEEMTRKCNDSDNLSPVCDSEGYTHNNICEYERMACLSRKRFRTNLTIRYWGECCVDNCQHEQSGMTLCDDTQTTHHSWCKFRLAQCESHRRNNRTLQMAYMGECCAVSSADNCTDSGPICDTDGTTHPNLCIFRHRQCIMNRTQQKLIKIAYYGRSNVTLSLSKCHRNIESEFSSTVMTHRL</sequence>
<dbReference type="PROSITE" id="PS51465">
    <property type="entry name" value="KAZAL_2"/>
    <property type="match status" value="5"/>
</dbReference>
<dbReference type="GO" id="GO:0030154">
    <property type="term" value="P:cell differentiation"/>
    <property type="evidence" value="ECO:0007669"/>
    <property type="project" value="TreeGrafter"/>
</dbReference>
<evidence type="ECO:0000256" key="1">
    <source>
        <dbReference type="ARBA" id="ARBA00022690"/>
    </source>
</evidence>
<dbReference type="InterPro" id="IPR050653">
    <property type="entry name" value="Prot_Inhib_GrowthFact_Antg"/>
</dbReference>